<feature type="signal peptide" evidence="2">
    <location>
        <begin position="1"/>
        <end position="19"/>
    </location>
</feature>
<dbReference type="InterPro" id="IPR006170">
    <property type="entry name" value="PBP/GOBP"/>
</dbReference>
<dbReference type="CDD" id="cd23992">
    <property type="entry name" value="PBP_GOBP"/>
    <property type="match status" value="1"/>
</dbReference>
<dbReference type="GO" id="GO:0007608">
    <property type="term" value="P:sensory perception of smell"/>
    <property type="evidence" value="ECO:0007669"/>
    <property type="project" value="TreeGrafter"/>
</dbReference>
<dbReference type="Gene3D" id="1.10.238.20">
    <property type="entry name" value="Pheromone/general odorant binding protein domain"/>
    <property type="match status" value="1"/>
</dbReference>
<evidence type="ECO:0000256" key="2">
    <source>
        <dbReference type="SAM" id="SignalP"/>
    </source>
</evidence>
<accession>A0A0K8TUY5</accession>
<proteinExistence type="predicted"/>
<protein>
    <submittedName>
        <fullName evidence="3">Odorant Binding Protein</fullName>
    </submittedName>
</protein>
<keyword evidence="1 2" id="KW-0732">Signal</keyword>
<reference evidence="3" key="1">
    <citation type="journal article" date="2015" name="PLoS ONE">
        <title>The Peripheral Olfactory Repertoire of the Lightbrown Apple Moth, Epiphyas postvittana.</title>
        <authorList>
            <person name="Corcoran J.A."/>
            <person name="Jordan M.D."/>
            <person name="Thrimawithana A.H."/>
            <person name="Crowhurst R.N."/>
            <person name="Newcomb R.D."/>
        </authorList>
    </citation>
    <scope>NUCLEOTIDE SEQUENCE</scope>
</reference>
<organism evidence="3">
    <name type="scientific">Epiphyas postvittana</name>
    <name type="common">Light brown apple moth</name>
    <dbReference type="NCBI Taxonomy" id="65032"/>
    <lineage>
        <taxon>Eukaryota</taxon>
        <taxon>Metazoa</taxon>
        <taxon>Ecdysozoa</taxon>
        <taxon>Arthropoda</taxon>
        <taxon>Hexapoda</taxon>
        <taxon>Insecta</taxon>
        <taxon>Pterygota</taxon>
        <taxon>Neoptera</taxon>
        <taxon>Endopterygota</taxon>
        <taxon>Lepidoptera</taxon>
        <taxon>Glossata</taxon>
        <taxon>Ditrysia</taxon>
        <taxon>Tortricoidea</taxon>
        <taxon>Tortricidae</taxon>
        <taxon>Tortricinae</taxon>
        <taxon>Epiphyas</taxon>
    </lineage>
</organism>
<dbReference type="EMBL" id="GCVX01000149">
    <property type="protein sequence ID" value="JAI18081.1"/>
    <property type="molecule type" value="Transcribed_RNA"/>
</dbReference>
<dbReference type="SUPFAM" id="SSF47565">
    <property type="entry name" value="Insect pheromone/odorant-binding proteins"/>
    <property type="match status" value="1"/>
</dbReference>
<dbReference type="SMART" id="SM00708">
    <property type="entry name" value="PhBP"/>
    <property type="match status" value="1"/>
</dbReference>
<dbReference type="Pfam" id="PF01395">
    <property type="entry name" value="PBP_GOBP"/>
    <property type="match status" value="1"/>
</dbReference>
<dbReference type="InterPro" id="IPR036728">
    <property type="entry name" value="PBP_GOBP_sf"/>
</dbReference>
<dbReference type="GO" id="GO:0005549">
    <property type="term" value="F:odorant binding"/>
    <property type="evidence" value="ECO:0007669"/>
    <property type="project" value="InterPro"/>
</dbReference>
<name>A0A0K8TUY5_EPIPO</name>
<dbReference type="AlphaFoldDB" id="A0A0K8TUY5"/>
<evidence type="ECO:0000313" key="3">
    <source>
        <dbReference type="EMBL" id="JAI18081.1"/>
    </source>
</evidence>
<sequence length="147" mass="16738">MSKFFQFLLCCCVIGVSYGKTEAEVKAYFMKLGIQCSRDWNITPDEMVMMQKHKLPDSENARCLMACVYRKAEWMDDKGMFDVAAAEAMVVKTHEEDTTMIENSKKLFEVCKAVNDETVKDGEKGCDRAAHLFKCLTENASKMGFKI</sequence>
<evidence type="ECO:0000256" key="1">
    <source>
        <dbReference type="ARBA" id="ARBA00022729"/>
    </source>
</evidence>
<dbReference type="GO" id="GO:0005615">
    <property type="term" value="C:extracellular space"/>
    <property type="evidence" value="ECO:0007669"/>
    <property type="project" value="TreeGrafter"/>
</dbReference>
<dbReference type="PANTHER" id="PTHR11857">
    <property type="entry name" value="ODORANT BINDING PROTEIN-RELATED"/>
    <property type="match status" value="1"/>
</dbReference>
<feature type="chain" id="PRO_5005520354" evidence="2">
    <location>
        <begin position="20"/>
        <end position="147"/>
    </location>
</feature>